<proteinExistence type="predicted"/>
<dbReference type="EMBL" id="CP036434">
    <property type="protein sequence ID" value="QDV10063.1"/>
    <property type="molecule type" value="Genomic_DNA"/>
</dbReference>
<dbReference type="Proteomes" id="UP000320390">
    <property type="component" value="Chromosome"/>
</dbReference>
<evidence type="ECO:0000313" key="1">
    <source>
        <dbReference type="EMBL" id="QDV10063.1"/>
    </source>
</evidence>
<sequence length="70" mass="7841">MQDNPFLPAYAMHYPSQSTIAALSIALFLPPLSPPLRRLTLSQVRKAGARALPFRSTLRHPDEQERRAAT</sequence>
<keyword evidence="2" id="KW-1185">Reference proteome</keyword>
<evidence type="ECO:0000313" key="2">
    <source>
        <dbReference type="Proteomes" id="UP000320390"/>
    </source>
</evidence>
<accession>A0A518F148</accession>
<gene>
    <name evidence="1" type="ORF">Poly30_56250</name>
</gene>
<dbReference type="AlphaFoldDB" id="A0A518F148"/>
<reference evidence="1 2" key="1">
    <citation type="submission" date="2019-02" db="EMBL/GenBank/DDBJ databases">
        <title>Deep-cultivation of Planctomycetes and their phenomic and genomic characterization uncovers novel biology.</title>
        <authorList>
            <person name="Wiegand S."/>
            <person name="Jogler M."/>
            <person name="Boedeker C."/>
            <person name="Pinto D."/>
            <person name="Vollmers J."/>
            <person name="Rivas-Marin E."/>
            <person name="Kohn T."/>
            <person name="Peeters S.H."/>
            <person name="Heuer A."/>
            <person name="Rast P."/>
            <person name="Oberbeckmann S."/>
            <person name="Bunk B."/>
            <person name="Jeske O."/>
            <person name="Meyerdierks A."/>
            <person name="Storesund J.E."/>
            <person name="Kallscheuer N."/>
            <person name="Luecker S."/>
            <person name="Lage O.M."/>
            <person name="Pohl T."/>
            <person name="Merkel B.J."/>
            <person name="Hornburger P."/>
            <person name="Mueller R.-W."/>
            <person name="Bruemmer F."/>
            <person name="Labrenz M."/>
            <person name="Spormann A.M."/>
            <person name="Op den Camp H."/>
            <person name="Overmann J."/>
            <person name="Amann R."/>
            <person name="Jetten M.S.M."/>
            <person name="Mascher T."/>
            <person name="Medema M.H."/>
            <person name="Devos D.P."/>
            <person name="Kaster A.-K."/>
            <person name="Ovreas L."/>
            <person name="Rohde M."/>
            <person name="Galperin M.Y."/>
            <person name="Jogler C."/>
        </authorList>
    </citation>
    <scope>NUCLEOTIDE SEQUENCE [LARGE SCALE GENOMIC DNA]</scope>
    <source>
        <strain evidence="1 2">Poly30</strain>
    </source>
</reference>
<protein>
    <submittedName>
        <fullName evidence="1">Uncharacterized protein</fullName>
    </submittedName>
</protein>
<name>A0A518F148_9BACT</name>
<organism evidence="1 2">
    <name type="scientific">Saltatorellus ferox</name>
    <dbReference type="NCBI Taxonomy" id="2528018"/>
    <lineage>
        <taxon>Bacteria</taxon>
        <taxon>Pseudomonadati</taxon>
        <taxon>Planctomycetota</taxon>
        <taxon>Planctomycetia</taxon>
        <taxon>Planctomycetia incertae sedis</taxon>
        <taxon>Saltatorellus</taxon>
    </lineage>
</organism>